<proteinExistence type="inferred from homology"/>
<evidence type="ECO:0000256" key="6">
    <source>
        <dbReference type="ARBA" id="ARBA00022989"/>
    </source>
</evidence>
<dbReference type="Pfam" id="PF04535">
    <property type="entry name" value="CASP_dom"/>
    <property type="match status" value="1"/>
</dbReference>
<accession>A0AAQ3XBA9</accession>
<dbReference type="PANTHER" id="PTHR33573:SF49">
    <property type="entry name" value="CASP-LIKE PROTEIN UU-1"/>
    <property type="match status" value="1"/>
</dbReference>
<protein>
    <recommendedName>
        <fullName evidence="8">CASP-like protein</fullName>
    </recommendedName>
</protein>
<dbReference type="NCBIfam" id="TIGR01569">
    <property type="entry name" value="A_tha_TIGR01569"/>
    <property type="match status" value="1"/>
</dbReference>
<feature type="transmembrane region" description="Helical" evidence="8">
    <location>
        <begin position="142"/>
        <end position="162"/>
    </location>
</feature>
<comment type="subunit">
    <text evidence="3 8">Homodimer and heterodimers.</text>
</comment>
<keyword evidence="5 8" id="KW-0812">Transmembrane</keyword>
<reference evidence="10 11" key="1">
    <citation type="submission" date="2024-02" db="EMBL/GenBank/DDBJ databases">
        <title>High-quality chromosome-scale genome assembly of Pensacola bahiagrass (Paspalum notatum Flugge var. saurae).</title>
        <authorList>
            <person name="Vega J.M."/>
            <person name="Podio M."/>
            <person name="Orjuela J."/>
            <person name="Siena L.A."/>
            <person name="Pessino S.C."/>
            <person name="Combes M.C."/>
            <person name="Mariac C."/>
            <person name="Albertini E."/>
            <person name="Pupilli F."/>
            <person name="Ortiz J.P.A."/>
            <person name="Leblanc O."/>
        </authorList>
    </citation>
    <scope>NUCLEOTIDE SEQUENCE [LARGE SCALE GENOMIC DNA]</scope>
    <source>
        <strain evidence="10">R1</strain>
        <tissue evidence="10">Leaf</tissue>
    </source>
</reference>
<feature type="transmembrane region" description="Helical" evidence="8">
    <location>
        <begin position="97"/>
        <end position="122"/>
    </location>
</feature>
<organism evidence="10 11">
    <name type="scientific">Paspalum notatum var. saurae</name>
    <dbReference type="NCBI Taxonomy" id="547442"/>
    <lineage>
        <taxon>Eukaryota</taxon>
        <taxon>Viridiplantae</taxon>
        <taxon>Streptophyta</taxon>
        <taxon>Embryophyta</taxon>
        <taxon>Tracheophyta</taxon>
        <taxon>Spermatophyta</taxon>
        <taxon>Magnoliopsida</taxon>
        <taxon>Liliopsida</taxon>
        <taxon>Poales</taxon>
        <taxon>Poaceae</taxon>
        <taxon>PACMAD clade</taxon>
        <taxon>Panicoideae</taxon>
        <taxon>Andropogonodae</taxon>
        <taxon>Paspaleae</taxon>
        <taxon>Paspalinae</taxon>
        <taxon>Paspalum</taxon>
    </lineage>
</organism>
<dbReference type="InterPro" id="IPR006459">
    <property type="entry name" value="CASP/CASPL"/>
</dbReference>
<evidence type="ECO:0000256" key="3">
    <source>
        <dbReference type="ARBA" id="ARBA00011489"/>
    </source>
</evidence>
<comment type="similarity">
    <text evidence="2 8">Belongs to the Casparian strip membrane proteins (CASP) family.</text>
</comment>
<dbReference type="GO" id="GO:0005886">
    <property type="term" value="C:plasma membrane"/>
    <property type="evidence" value="ECO:0007669"/>
    <property type="project" value="UniProtKB-SubCell"/>
</dbReference>
<feature type="transmembrane region" description="Helical" evidence="8">
    <location>
        <begin position="64"/>
        <end position="85"/>
    </location>
</feature>
<dbReference type="EMBL" id="CP144753">
    <property type="protein sequence ID" value="WVZ91975.1"/>
    <property type="molecule type" value="Genomic_DNA"/>
</dbReference>
<feature type="domain" description="Casparian strip membrane protein" evidence="9">
    <location>
        <begin position="24"/>
        <end position="155"/>
    </location>
</feature>
<evidence type="ECO:0000313" key="11">
    <source>
        <dbReference type="Proteomes" id="UP001341281"/>
    </source>
</evidence>
<keyword evidence="6 8" id="KW-1133">Transmembrane helix</keyword>
<evidence type="ECO:0000256" key="7">
    <source>
        <dbReference type="ARBA" id="ARBA00023136"/>
    </source>
</evidence>
<comment type="subcellular location">
    <subcellularLocation>
        <location evidence="1 8">Cell membrane</location>
        <topology evidence="1 8">Multi-pass membrane protein</topology>
    </subcellularLocation>
</comment>
<evidence type="ECO:0000256" key="8">
    <source>
        <dbReference type="RuleBase" id="RU361233"/>
    </source>
</evidence>
<sequence length="180" mass="19027">MTIELESQEAADETMRAATAADVRATVALRLLASAASLAAAVVVATNRQDRWGITVTFTMFQVWVAFVAISSACAAYSVLTAIFVRSLIATHWLHHADLFTVTLLAAATAGAGAVGSVAMWGNKPSGWYPVCRLYRHYCDRGAVSLALAFVAFAALGAASGLSRFPRAPPTPPAPRRSRC</sequence>
<feature type="transmembrane region" description="Helical" evidence="8">
    <location>
        <begin position="25"/>
        <end position="44"/>
    </location>
</feature>
<dbReference type="Proteomes" id="UP001341281">
    <property type="component" value="Chromosome 09"/>
</dbReference>
<evidence type="ECO:0000256" key="2">
    <source>
        <dbReference type="ARBA" id="ARBA00007651"/>
    </source>
</evidence>
<dbReference type="AlphaFoldDB" id="A0AAQ3XBA9"/>
<evidence type="ECO:0000313" key="10">
    <source>
        <dbReference type="EMBL" id="WVZ91975.1"/>
    </source>
</evidence>
<keyword evidence="7 8" id="KW-0472">Membrane</keyword>
<evidence type="ECO:0000259" key="9">
    <source>
        <dbReference type="Pfam" id="PF04535"/>
    </source>
</evidence>
<keyword evidence="11" id="KW-1185">Reference proteome</keyword>
<name>A0AAQ3XBA9_PASNO</name>
<evidence type="ECO:0000256" key="4">
    <source>
        <dbReference type="ARBA" id="ARBA00022475"/>
    </source>
</evidence>
<keyword evidence="4 8" id="KW-1003">Cell membrane</keyword>
<gene>
    <name evidence="10" type="ORF">U9M48_038077</name>
</gene>
<evidence type="ECO:0000256" key="1">
    <source>
        <dbReference type="ARBA" id="ARBA00004651"/>
    </source>
</evidence>
<dbReference type="PANTHER" id="PTHR33573">
    <property type="entry name" value="CASP-LIKE PROTEIN 4A4"/>
    <property type="match status" value="1"/>
</dbReference>
<evidence type="ECO:0000256" key="5">
    <source>
        <dbReference type="ARBA" id="ARBA00022692"/>
    </source>
</evidence>
<dbReference type="InterPro" id="IPR006702">
    <property type="entry name" value="CASP_dom"/>
</dbReference>